<feature type="region of interest" description="Disordered" evidence="10">
    <location>
        <begin position="1"/>
        <end position="49"/>
    </location>
</feature>
<keyword evidence="12" id="KW-0282">Flagellum</keyword>
<evidence type="ECO:0000259" key="11">
    <source>
        <dbReference type="Pfam" id="PF02108"/>
    </source>
</evidence>
<name>A0A7Z0VKZ6_9GAMM</name>
<comment type="function">
    <text evidence="1">Needed for flagellar regrowth and assembly.</text>
</comment>
<dbReference type="RefSeq" id="WP_069125600.1">
    <property type="nucleotide sequence ID" value="NZ_MARB01000014.1"/>
</dbReference>
<protein>
    <recommendedName>
        <fullName evidence="4">Flagellar assembly protein FliH</fullName>
    </recommendedName>
</protein>
<evidence type="ECO:0000256" key="8">
    <source>
        <dbReference type="ARBA" id="ARBA00022927"/>
    </source>
</evidence>
<sequence length="226" mass="25096">MKSSSRSDKDSDLDQVMQWLPPEMSDGRVGTPRTLQPPGAPPTAGELEQLQKQAYEEGFEKGKQEGFEFGHKEGLAQAKRDIQHYTAHLNKLLSHFEQPLRDLDDQVEKELLSLVIAIVKQLLRREVKSDPNLIVGVVREALSVLPVSSNNVRLLLHPEDAELIREVYALGDNEVGWSLIEDPVINRGGCKVVTDTSQIDGTLESRLTTLIAPLLASTRAVDSQNE</sequence>
<dbReference type="GO" id="GO:0005829">
    <property type="term" value="C:cytosol"/>
    <property type="evidence" value="ECO:0007669"/>
    <property type="project" value="TreeGrafter"/>
</dbReference>
<evidence type="ECO:0000256" key="3">
    <source>
        <dbReference type="ARBA" id="ARBA00006602"/>
    </source>
</evidence>
<evidence type="ECO:0000256" key="2">
    <source>
        <dbReference type="ARBA" id="ARBA00004496"/>
    </source>
</evidence>
<comment type="caution">
    <text evidence="12">The sequence shown here is derived from an EMBL/GenBank/DDBJ whole genome shotgun (WGS) entry which is preliminary data.</text>
</comment>
<keyword evidence="13" id="KW-1185">Reference proteome</keyword>
<dbReference type="InterPro" id="IPR018035">
    <property type="entry name" value="Flagellar_FliH/T3SS_HrpE"/>
</dbReference>
<dbReference type="GO" id="GO:0015031">
    <property type="term" value="P:protein transport"/>
    <property type="evidence" value="ECO:0007669"/>
    <property type="project" value="UniProtKB-KW"/>
</dbReference>
<proteinExistence type="inferred from homology"/>
<evidence type="ECO:0000256" key="7">
    <source>
        <dbReference type="ARBA" id="ARBA00022795"/>
    </source>
</evidence>
<keyword evidence="12" id="KW-0969">Cilium</keyword>
<evidence type="ECO:0000313" key="13">
    <source>
        <dbReference type="Proteomes" id="UP000094769"/>
    </source>
</evidence>
<keyword evidence="5" id="KW-0813">Transport</keyword>
<dbReference type="InterPro" id="IPR051472">
    <property type="entry name" value="T3SS_Stator/FliH"/>
</dbReference>
<dbReference type="GO" id="GO:0071973">
    <property type="term" value="P:bacterial-type flagellum-dependent cell motility"/>
    <property type="evidence" value="ECO:0007669"/>
    <property type="project" value="InterPro"/>
</dbReference>
<dbReference type="Pfam" id="PF02108">
    <property type="entry name" value="FliH"/>
    <property type="match status" value="1"/>
</dbReference>
<evidence type="ECO:0000256" key="1">
    <source>
        <dbReference type="ARBA" id="ARBA00003041"/>
    </source>
</evidence>
<evidence type="ECO:0000256" key="9">
    <source>
        <dbReference type="ARBA" id="ARBA00023225"/>
    </source>
</evidence>
<dbReference type="GO" id="GO:0009288">
    <property type="term" value="C:bacterial-type flagellum"/>
    <property type="evidence" value="ECO:0007669"/>
    <property type="project" value="InterPro"/>
</dbReference>
<dbReference type="AlphaFoldDB" id="A0A7Z0VKZ6"/>
<evidence type="ECO:0000256" key="10">
    <source>
        <dbReference type="SAM" id="MobiDB-lite"/>
    </source>
</evidence>
<organism evidence="12 13">
    <name type="scientific">Candidatus Thiodiazotropha endolucinida</name>
    <dbReference type="NCBI Taxonomy" id="1655433"/>
    <lineage>
        <taxon>Bacteria</taxon>
        <taxon>Pseudomonadati</taxon>
        <taxon>Pseudomonadota</taxon>
        <taxon>Gammaproteobacteria</taxon>
        <taxon>Chromatiales</taxon>
        <taxon>Sedimenticolaceae</taxon>
        <taxon>Candidatus Thiodiazotropha</taxon>
    </lineage>
</organism>
<comment type="similarity">
    <text evidence="3">Belongs to the FliH family.</text>
</comment>
<dbReference type="PANTHER" id="PTHR34982:SF1">
    <property type="entry name" value="FLAGELLAR ASSEMBLY PROTEIN FLIH"/>
    <property type="match status" value="1"/>
</dbReference>
<keyword evidence="8" id="KW-0653">Protein transport</keyword>
<evidence type="ECO:0000256" key="5">
    <source>
        <dbReference type="ARBA" id="ARBA00022448"/>
    </source>
</evidence>
<keyword evidence="12" id="KW-0966">Cell projection</keyword>
<dbReference type="GO" id="GO:0003774">
    <property type="term" value="F:cytoskeletal motor activity"/>
    <property type="evidence" value="ECO:0007669"/>
    <property type="project" value="InterPro"/>
</dbReference>
<accession>A0A7Z0VKZ6</accession>
<dbReference type="Proteomes" id="UP000094769">
    <property type="component" value="Unassembled WGS sequence"/>
</dbReference>
<evidence type="ECO:0000256" key="6">
    <source>
        <dbReference type="ARBA" id="ARBA00022490"/>
    </source>
</evidence>
<evidence type="ECO:0000256" key="4">
    <source>
        <dbReference type="ARBA" id="ARBA00016507"/>
    </source>
</evidence>
<keyword evidence="9" id="KW-1006">Bacterial flagellum protein export</keyword>
<dbReference type="EMBL" id="MARB01000014">
    <property type="protein sequence ID" value="ODJ87094.1"/>
    <property type="molecule type" value="Genomic_DNA"/>
</dbReference>
<feature type="compositionally biased region" description="Basic and acidic residues" evidence="10">
    <location>
        <begin position="1"/>
        <end position="12"/>
    </location>
</feature>
<keyword evidence="6" id="KW-0963">Cytoplasm</keyword>
<dbReference type="PRINTS" id="PR01003">
    <property type="entry name" value="FLGFLIH"/>
</dbReference>
<gene>
    <name evidence="12" type="primary">fliH</name>
    <name evidence="12" type="ORF">CODIS_26110</name>
</gene>
<comment type="subcellular location">
    <subcellularLocation>
        <location evidence="2">Cytoplasm</location>
    </subcellularLocation>
</comment>
<feature type="domain" description="Flagellar assembly protein FliH/Type III secretion system HrpE" evidence="11">
    <location>
        <begin position="86"/>
        <end position="209"/>
    </location>
</feature>
<evidence type="ECO:0000313" key="12">
    <source>
        <dbReference type="EMBL" id="ODJ87094.1"/>
    </source>
</evidence>
<reference evidence="12 13" key="1">
    <citation type="submission" date="2016-06" db="EMBL/GenBank/DDBJ databases">
        <title>Genome sequence of endosymbiont of Candidatus Endolucinida thiodiazotropha.</title>
        <authorList>
            <person name="Poehlein A."/>
            <person name="Koenig S."/>
            <person name="Heiden S.E."/>
            <person name="Thuermer A."/>
            <person name="Voget S."/>
            <person name="Daniel R."/>
            <person name="Markert S."/>
            <person name="Gros O."/>
            <person name="Schweder T."/>
        </authorList>
    </citation>
    <scope>NUCLEOTIDE SEQUENCE [LARGE SCALE GENOMIC DNA]</scope>
    <source>
        <strain evidence="12 13">COS</strain>
    </source>
</reference>
<keyword evidence="7" id="KW-1005">Bacterial flagellum biogenesis</keyword>
<dbReference type="GO" id="GO:0044781">
    <property type="term" value="P:bacterial-type flagellum organization"/>
    <property type="evidence" value="ECO:0007669"/>
    <property type="project" value="UniProtKB-KW"/>
</dbReference>
<dbReference type="InterPro" id="IPR000563">
    <property type="entry name" value="Flag_FliH"/>
</dbReference>
<dbReference type="OrthoDB" id="6196089at2"/>
<dbReference type="PANTHER" id="PTHR34982">
    <property type="entry name" value="YOP PROTEINS TRANSLOCATION PROTEIN L"/>
    <property type="match status" value="1"/>
</dbReference>